<comment type="caution">
    <text evidence="3">The sequence shown here is derived from an EMBL/GenBank/DDBJ whole genome shotgun (WGS) entry which is preliminary data.</text>
</comment>
<evidence type="ECO:0000313" key="3">
    <source>
        <dbReference type="EMBL" id="MDX7922835.1"/>
    </source>
</evidence>
<feature type="chain" id="PRO_5043008934" evidence="2">
    <location>
        <begin position="19"/>
        <end position="86"/>
    </location>
</feature>
<evidence type="ECO:0000256" key="2">
    <source>
        <dbReference type="SAM" id="SignalP"/>
    </source>
</evidence>
<reference evidence="3" key="1">
    <citation type="submission" date="2023-11" db="EMBL/GenBank/DDBJ databases">
        <title>WGS of Aeromonas in Northern Israel.</title>
        <authorList>
            <person name="Hershko Y."/>
        </authorList>
    </citation>
    <scope>NUCLEOTIDE SEQUENCE</scope>
    <source>
        <strain evidence="3">02297</strain>
    </source>
</reference>
<sequence length="86" mass="8865">MKIVLPLLLSLVTCAAMAADQGSRTPPKPPHEMSAEMKAAFESCKESGKPGEVEFDGCMAELGFARPTGAAPGGDKGEGENEVTAN</sequence>
<accession>A0AAP6GCC0</accession>
<dbReference type="EMBL" id="JAWZXF010000013">
    <property type="protein sequence ID" value="MDX7922835.1"/>
    <property type="molecule type" value="Genomic_DNA"/>
</dbReference>
<evidence type="ECO:0000313" key="4">
    <source>
        <dbReference type="Proteomes" id="UP001285835"/>
    </source>
</evidence>
<evidence type="ECO:0000256" key="1">
    <source>
        <dbReference type="SAM" id="MobiDB-lite"/>
    </source>
</evidence>
<feature type="region of interest" description="Disordered" evidence="1">
    <location>
        <begin position="66"/>
        <end position="86"/>
    </location>
</feature>
<dbReference type="RefSeq" id="WP_265435813.1">
    <property type="nucleotide sequence ID" value="NZ_JAOXCH010000014.1"/>
</dbReference>
<dbReference type="Proteomes" id="UP001285835">
    <property type="component" value="Unassembled WGS sequence"/>
</dbReference>
<name>A0AAP6GCC0_AERME</name>
<keyword evidence="2" id="KW-0732">Signal</keyword>
<proteinExistence type="predicted"/>
<gene>
    <name evidence="3" type="ORF">SJS82_12955</name>
</gene>
<feature type="signal peptide" evidence="2">
    <location>
        <begin position="1"/>
        <end position="18"/>
    </location>
</feature>
<dbReference type="AlphaFoldDB" id="A0AAP6GCC0"/>
<organism evidence="3 4">
    <name type="scientific">Aeromonas media</name>
    <dbReference type="NCBI Taxonomy" id="651"/>
    <lineage>
        <taxon>Bacteria</taxon>
        <taxon>Pseudomonadati</taxon>
        <taxon>Pseudomonadota</taxon>
        <taxon>Gammaproteobacteria</taxon>
        <taxon>Aeromonadales</taxon>
        <taxon>Aeromonadaceae</taxon>
        <taxon>Aeromonas</taxon>
    </lineage>
</organism>
<feature type="region of interest" description="Disordered" evidence="1">
    <location>
        <begin position="19"/>
        <end position="41"/>
    </location>
</feature>
<protein>
    <submittedName>
        <fullName evidence="3">Uncharacterized protein</fullName>
    </submittedName>
</protein>